<name>A0A9P8D1P9_MORAP</name>
<dbReference type="Gene3D" id="1.20.1310.10">
    <property type="entry name" value="Cullin Repeats"/>
    <property type="match status" value="4"/>
</dbReference>
<gene>
    <name evidence="11" type="ORF">KVV02_004678</name>
</gene>
<dbReference type="Pfam" id="PF10557">
    <property type="entry name" value="Cullin_Nedd8"/>
    <property type="match status" value="1"/>
</dbReference>
<evidence type="ECO:0000313" key="12">
    <source>
        <dbReference type="Proteomes" id="UP000717515"/>
    </source>
</evidence>
<dbReference type="GO" id="GO:0031625">
    <property type="term" value="F:ubiquitin protein ligase binding"/>
    <property type="evidence" value="ECO:0007669"/>
    <property type="project" value="InterPro"/>
</dbReference>
<dbReference type="FunFam" id="1.20.1310.10:FF:000014">
    <property type="entry name" value="Cullin 5"/>
    <property type="match status" value="1"/>
</dbReference>
<dbReference type="PROSITE" id="PS50069">
    <property type="entry name" value="CULLIN_2"/>
    <property type="match status" value="1"/>
</dbReference>
<dbReference type="SUPFAM" id="SSF74788">
    <property type="entry name" value="Cullin repeat-like"/>
    <property type="match status" value="1"/>
</dbReference>
<dbReference type="InterPro" id="IPR019559">
    <property type="entry name" value="Cullin_neddylation_domain"/>
</dbReference>
<dbReference type="SMART" id="SM00884">
    <property type="entry name" value="Cullin_Nedd8"/>
    <property type="match status" value="1"/>
</dbReference>
<dbReference type="PROSITE" id="PS01256">
    <property type="entry name" value="CULLIN_1"/>
    <property type="match status" value="1"/>
</dbReference>
<dbReference type="InterPro" id="IPR036388">
    <property type="entry name" value="WH-like_DNA-bd_sf"/>
</dbReference>
<dbReference type="Gene3D" id="3.30.230.130">
    <property type="entry name" value="Cullin, Chain C, Domain 2"/>
    <property type="match status" value="1"/>
</dbReference>
<dbReference type="SUPFAM" id="SSF75632">
    <property type="entry name" value="Cullin homology domain"/>
    <property type="match status" value="1"/>
</dbReference>
<evidence type="ECO:0000256" key="4">
    <source>
        <dbReference type="ARBA" id="ARBA00022786"/>
    </source>
</evidence>
<dbReference type="InterPro" id="IPR045093">
    <property type="entry name" value="Cullin"/>
</dbReference>
<dbReference type="InterPro" id="IPR016159">
    <property type="entry name" value="Cullin_repeat-like_dom_sf"/>
</dbReference>
<dbReference type="InterPro" id="IPR001373">
    <property type="entry name" value="Cullin_N"/>
</dbReference>
<evidence type="ECO:0000313" key="11">
    <source>
        <dbReference type="EMBL" id="KAG9324805.1"/>
    </source>
</evidence>
<dbReference type="Pfam" id="PF26557">
    <property type="entry name" value="Cullin_AB"/>
    <property type="match status" value="1"/>
</dbReference>
<dbReference type="Gene3D" id="1.10.10.10">
    <property type="entry name" value="Winged helix-like DNA-binding domain superfamily/Winged helix DNA-binding domain"/>
    <property type="match status" value="1"/>
</dbReference>
<keyword evidence="3" id="KW-1017">Isopeptide bond</keyword>
<evidence type="ECO:0000256" key="7">
    <source>
        <dbReference type="PROSITE-ProRule" id="PRU00330"/>
    </source>
</evidence>
<dbReference type="GO" id="GO:0006511">
    <property type="term" value="P:ubiquitin-dependent protein catabolic process"/>
    <property type="evidence" value="ECO:0007669"/>
    <property type="project" value="InterPro"/>
</dbReference>
<evidence type="ECO:0000256" key="2">
    <source>
        <dbReference type="ARBA" id="ARBA00006019"/>
    </source>
</evidence>
<feature type="domain" description="Cullin family profile" evidence="10">
    <location>
        <begin position="452"/>
        <end position="683"/>
    </location>
</feature>
<dbReference type="SMART" id="SM00182">
    <property type="entry name" value="CULLIN"/>
    <property type="match status" value="1"/>
</dbReference>
<keyword evidence="5" id="KW-0832">Ubl conjugation</keyword>
<dbReference type="Pfam" id="PF00888">
    <property type="entry name" value="Cullin"/>
    <property type="match status" value="1"/>
</dbReference>
<dbReference type="GO" id="GO:0005634">
    <property type="term" value="C:nucleus"/>
    <property type="evidence" value="ECO:0007669"/>
    <property type="project" value="UniProtKB-ARBA"/>
</dbReference>
<accession>A0A9P8D1P9</accession>
<evidence type="ECO:0000256" key="9">
    <source>
        <dbReference type="SAM" id="MobiDB-lite"/>
    </source>
</evidence>
<comment type="caution">
    <text evidence="11">The sequence shown here is derived from an EMBL/GenBank/DDBJ whole genome shotgun (WGS) entry which is preliminary data.</text>
</comment>
<organism evidence="11 12">
    <name type="scientific">Mortierella alpina</name>
    <name type="common">Oleaginous fungus</name>
    <name type="synonym">Mortierella renispora</name>
    <dbReference type="NCBI Taxonomy" id="64518"/>
    <lineage>
        <taxon>Eukaryota</taxon>
        <taxon>Fungi</taxon>
        <taxon>Fungi incertae sedis</taxon>
        <taxon>Mucoromycota</taxon>
        <taxon>Mortierellomycotina</taxon>
        <taxon>Mortierellomycetes</taxon>
        <taxon>Mortierellales</taxon>
        <taxon>Mortierellaceae</taxon>
        <taxon>Mortierella</taxon>
    </lineage>
</organism>
<dbReference type="InterPro" id="IPR016157">
    <property type="entry name" value="Cullin_CS"/>
</dbReference>
<protein>
    <recommendedName>
        <fullName evidence="6">Cullin-5</fullName>
    </recommendedName>
</protein>
<dbReference type="GO" id="GO:0031461">
    <property type="term" value="C:cullin-RING ubiquitin ligase complex"/>
    <property type="evidence" value="ECO:0007669"/>
    <property type="project" value="InterPro"/>
</dbReference>
<evidence type="ECO:0000256" key="6">
    <source>
        <dbReference type="ARBA" id="ARBA00040451"/>
    </source>
</evidence>
<dbReference type="InterPro" id="IPR059120">
    <property type="entry name" value="Cullin-like_AB"/>
</dbReference>
<evidence type="ECO:0000256" key="8">
    <source>
        <dbReference type="RuleBase" id="RU003829"/>
    </source>
</evidence>
<dbReference type="InterPro" id="IPR036390">
    <property type="entry name" value="WH_DNA-bd_sf"/>
</dbReference>
<dbReference type="PANTHER" id="PTHR11932">
    <property type="entry name" value="CULLIN"/>
    <property type="match status" value="1"/>
</dbReference>
<comment type="similarity">
    <text evidence="2 7 8">Belongs to the cullin family.</text>
</comment>
<dbReference type="InterPro" id="IPR036317">
    <property type="entry name" value="Cullin_homology_sf"/>
</dbReference>
<proteinExistence type="inferred from homology"/>
<dbReference type="AlphaFoldDB" id="A0A9P8D1P9"/>
<feature type="region of interest" description="Disordered" evidence="9">
    <location>
        <begin position="27"/>
        <end position="54"/>
    </location>
</feature>
<evidence type="ECO:0000259" key="10">
    <source>
        <dbReference type="PROSITE" id="PS50069"/>
    </source>
</evidence>
<dbReference type="FunFam" id="1.10.10.10:FF:000014">
    <property type="entry name" value="Cullin 1"/>
    <property type="match status" value="1"/>
</dbReference>
<evidence type="ECO:0000256" key="1">
    <source>
        <dbReference type="ARBA" id="ARBA00004906"/>
    </source>
</evidence>
<keyword evidence="4" id="KW-0833">Ubl conjugation pathway</keyword>
<sequence length="816" mass="93502">MQEMSFALRELLVAAYNVQHWTSKESFSRRPAANGQVTGDDISPSPQRPAALPQRNMSLRRKRIDFNVAFEEFKRDLIKMFDFLGTDSVSGMGMHQFSLSLSRLVYDMCNSIPKPFTERLYCAIADFLCEYAIGIRKAILSQDEVVPVYALYWNKYHVASGFLNQICGYLNGLILNQRKGPGSTEKRPFVGQSSYPRQDVQALANQVWREHVIMEIKHRKQNRIMYQIFETIRQDREGKQVNCAVVQDAIFSLVSLNSKTDQHLELYAEEFETPYIAQTKTYYKLESNIKMSSCSISQYMRSAIDRLAQEGTRNSRYCHPTSHARVIQECETQYISEHQGSIQSEFERMIASERTEDCTMAYSLLSRIENGIAPLLVTFEKYITTVGRDIILGLGASITKDPREYVEQLIDLHSKYMQMCAKVFTNDAAFVAAVDKAFRTVVNDTATNTAARSPEVMARYTDTMLRKKQKTGLTEAEIEDRLTRVVILFKYIDDKDLFQKFYSRVLAKRLIFDSSLSAEAEANMISRLKSACGVEYTSKLQRMFTDMTISSDLNAGFKEWLQSNDLTNGVDFSILVLTAGSWPVNSSQPLEFQCPDELERSIMNFTTFYDNRHSGRKLSWFWHWCRADVRVNYLDKRYELSLSLYQFAVLAVFNAGDSYSLLEIRDQTKLMEFELIRVAKSLVEASLLIHVNAESSAAAGAGMNLSSVLRLNMTFSNKRTKLKISGGLQADTPQETTATLKAVDEDRRLCIQASIVRIMKSRRVLSHMQLVQEVIDQCKTRFTPSVPMIKKCIEQLLDKQYIERAENSLDRYVYVT</sequence>
<evidence type="ECO:0000256" key="3">
    <source>
        <dbReference type="ARBA" id="ARBA00022499"/>
    </source>
</evidence>
<reference evidence="11" key="1">
    <citation type="submission" date="2021-07" db="EMBL/GenBank/DDBJ databases">
        <title>Draft genome of Mortierella alpina, strain LL118, isolated from an aspen leaf litter sample.</title>
        <authorList>
            <person name="Yang S."/>
            <person name="Vinatzer B.A."/>
        </authorList>
    </citation>
    <scope>NUCLEOTIDE SEQUENCE</scope>
    <source>
        <strain evidence="11">LL118</strain>
    </source>
</reference>
<comment type="pathway">
    <text evidence="1">Protein modification; protein ubiquitination.</text>
</comment>
<dbReference type="EMBL" id="JAIFTL010000056">
    <property type="protein sequence ID" value="KAG9324805.1"/>
    <property type="molecule type" value="Genomic_DNA"/>
</dbReference>
<dbReference type="Proteomes" id="UP000717515">
    <property type="component" value="Unassembled WGS sequence"/>
</dbReference>
<dbReference type="SUPFAM" id="SSF46785">
    <property type="entry name" value="Winged helix' DNA-binding domain"/>
    <property type="match status" value="1"/>
</dbReference>
<dbReference type="InterPro" id="IPR016158">
    <property type="entry name" value="Cullin_homology"/>
</dbReference>
<evidence type="ECO:0000256" key="5">
    <source>
        <dbReference type="ARBA" id="ARBA00022843"/>
    </source>
</evidence>
<dbReference type="FunFam" id="1.20.1310.10:FF:000012">
    <property type="entry name" value="Cullin 2"/>
    <property type="match status" value="1"/>
</dbReference>